<evidence type="ECO:0000256" key="10">
    <source>
        <dbReference type="SAM" id="Phobius"/>
    </source>
</evidence>
<reference evidence="12" key="1">
    <citation type="journal article" date="2023" name="Mol. Biol. Evol.">
        <title>Third-Generation Sequencing Reveals the Adaptive Role of the Epigenome in Three Deep-Sea Polychaetes.</title>
        <authorList>
            <person name="Perez M."/>
            <person name="Aroh O."/>
            <person name="Sun Y."/>
            <person name="Lan Y."/>
            <person name="Juniper S.K."/>
            <person name="Young C.R."/>
            <person name="Angers B."/>
            <person name="Qian P.Y."/>
        </authorList>
    </citation>
    <scope>NUCLEOTIDE SEQUENCE</scope>
    <source>
        <strain evidence="12">R07B-5</strain>
    </source>
</reference>
<dbReference type="Pfam" id="PF00005">
    <property type="entry name" value="ABC_tran"/>
    <property type="match status" value="1"/>
</dbReference>
<dbReference type="GO" id="GO:0005886">
    <property type="term" value="C:plasma membrane"/>
    <property type="evidence" value="ECO:0007669"/>
    <property type="project" value="TreeGrafter"/>
</dbReference>
<dbReference type="SUPFAM" id="SSF52540">
    <property type="entry name" value="P-loop containing nucleoside triphosphate hydrolases"/>
    <property type="match status" value="1"/>
</dbReference>
<feature type="transmembrane region" description="Helical" evidence="10">
    <location>
        <begin position="37"/>
        <end position="63"/>
    </location>
</feature>
<dbReference type="InterPro" id="IPR011527">
    <property type="entry name" value="ABC1_TM_dom"/>
</dbReference>
<dbReference type="AlphaFoldDB" id="A0AAD9NWP3"/>
<keyword evidence="13" id="KW-1185">Reference proteome</keyword>
<feature type="compositionally biased region" description="Basic and acidic residues" evidence="9">
    <location>
        <begin position="753"/>
        <end position="763"/>
    </location>
</feature>
<evidence type="ECO:0000256" key="7">
    <source>
        <dbReference type="ARBA" id="ARBA00022989"/>
    </source>
</evidence>
<keyword evidence="7 10" id="KW-1133">Transmembrane helix</keyword>
<keyword evidence="6" id="KW-0067">ATP-binding</keyword>
<dbReference type="InterPro" id="IPR003439">
    <property type="entry name" value="ABC_transporter-like_ATP-bd"/>
</dbReference>
<keyword evidence="4 10" id="KW-0812">Transmembrane</keyword>
<proteinExistence type="inferred from homology"/>
<evidence type="ECO:0000256" key="8">
    <source>
        <dbReference type="ARBA" id="ARBA00023136"/>
    </source>
</evidence>
<keyword evidence="8 10" id="KW-0472">Membrane</keyword>
<feature type="transmembrane region" description="Helical" evidence="10">
    <location>
        <begin position="259"/>
        <end position="282"/>
    </location>
</feature>
<evidence type="ECO:0000256" key="9">
    <source>
        <dbReference type="SAM" id="MobiDB-lite"/>
    </source>
</evidence>
<dbReference type="InterPro" id="IPR036640">
    <property type="entry name" value="ABC1_TM_sf"/>
</dbReference>
<dbReference type="InterPro" id="IPR047083">
    <property type="entry name" value="ABCC4_TMD2"/>
</dbReference>
<name>A0AAD9NWP3_RIDPI</name>
<feature type="transmembrane region" description="Helical" evidence="10">
    <location>
        <begin position="225"/>
        <end position="247"/>
    </location>
</feature>
<evidence type="ECO:0000256" key="6">
    <source>
        <dbReference type="ARBA" id="ARBA00022840"/>
    </source>
</evidence>
<evidence type="ECO:0000256" key="3">
    <source>
        <dbReference type="ARBA" id="ARBA00022448"/>
    </source>
</evidence>
<dbReference type="EMBL" id="JAODUO010000293">
    <property type="protein sequence ID" value="KAK2183849.1"/>
    <property type="molecule type" value="Genomic_DNA"/>
</dbReference>
<organism evidence="12 13">
    <name type="scientific">Ridgeia piscesae</name>
    <name type="common">Tubeworm</name>
    <dbReference type="NCBI Taxonomy" id="27915"/>
    <lineage>
        <taxon>Eukaryota</taxon>
        <taxon>Metazoa</taxon>
        <taxon>Spiralia</taxon>
        <taxon>Lophotrochozoa</taxon>
        <taxon>Annelida</taxon>
        <taxon>Polychaeta</taxon>
        <taxon>Sedentaria</taxon>
        <taxon>Canalipalpata</taxon>
        <taxon>Sabellida</taxon>
        <taxon>Siboglinidae</taxon>
        <taxon>Ridgeia</taxon>
    </lineage>
</organism>
<feature type="transmembrane region" description="Helical" evidence="10">
    <location>
        <begin position="107"/>
        <end position="129"/>
    </location>
</feature>
<sequence length="787" mass="87393">MSNCRANEEEARQAALQVPTGINVTTPASTFDLSYHIIIYTVITATIFVFGLINALWMFHVMVSASKNLHNRMFAAIVRCPVMFFDTNPVGRILNRFSKDIGQLDEILPITMYDFLTCALLIVMIVAVAGVVNPWVFVPTSPLILVFIYLRRFYLRTSRAVKRLEGTSKCHTTRSPVFSHISASLQGLQTIRAYGVEGRFSQEFDSHQDLHTEAWFLFIATSRWLAIRLDVLCATFITAVAVCSVAASSSNLHTSCLGLNSGLVGLTLTYAIGLLGLFQWGVRQSAEVENQMTSAERVMEYSNLPPEAPLESDEEHRPPSDWPKYGVIDAQDVCLQYSEAGPVEGVIPNPVSHLSQVGIVGRTGAGKSSLIAILFRLTEPMGSIVLDGVNIQDIGLHDLRKKISIIPQNLDPFHQHNDSALWQALSEVRLKHLVVSLHGQLSATISEGGGNFSVDYLLSESPDYLLSESPDYLLSESPDYLLSESPDYLLSESPDYLLSESPDYLLSESPDYLLSESPDYLLSESPDYLLSESPDYLLSESPDYLLSESPDYLLSESPDYLLSESPDYLLSESPDYLLSESPDYLLSESPDYLLSESPDYLLSESPDYLLSESPDYLLSESPDYLLSESPDYLLSESPDYLLSESPDYLLSESPDYLLSESPDYLLSESPDYLLSESPDYLLSESPDYLLSESPDYLLSESPDYLLNGHIVEFDEPHNLLQKQDGLFFKLVSQTGKMEASHLTEIARQAADLRKGSGGFEDKPNPVSGNDGDNSNKNDTDMSIVSLE</sequence>
<gene>
    <name evidence="12" type="ORF">NP493_294g01002</name>
</gene>
<dbReference type="GO" id="GO:0140359">
    <property type="term" value="F:ABC-type transporter activity"/>
    <property type="evidence" value="ECO:0007669"/>
    <property type="project" value="InterPro"/>
</dbReference>
<dbReference type="FunFam" id="1.20.1560.10:FF:000014">
    <property type="entry name" value="Multidrug resistance-associated protein member 4"/>
    <property type="match status" value="1"/>
</dbReference>
<evidence type="ECO:0000259" key="11">
    <source>
        <dbReference type="PROSITE" id="PS50929"/>
    </source>
</evidence>
<evidence type="ECO:0000256" key="4">
    <source>
        <dbReference type="ARBA" id="ARBA00022692"/>
    </source>
</evidence>
<dbReference type="InterPro" id="IPR050173">
    <property type="entry name" value="ABC_transporter_C-like"/>
</dbReference>
<dbReference type="CDD" id="cd18601">
    <property type="entry name" value="ABC_6TM_MRP4_D2_like"/>
    <property type="match status" value="1"/>
</dbReference>
<dbReference type="Pfam" id="PF00664">
    <property type="entry name" value="ABC_membrane"/>
    <property type="match status" value="1"/>
</dbReference>
<dbReference type="Gene3D" id="1.20.1560.10">
    <property type="entry name" value="ABC transporter type 1, transmembrane domain"/>
    <property type="match status" value="1"/>
</dbReference>
<keyword evidence="5" id="KW-0547">Nucleotide-binding</keyword>
<evidence type="ECO:0000313" key="13">
    <source>
        <dbReference type="Proteomes" id="UP001209878"/>
    </source>
</evidence>
<dbReference type="PROSITE" id="PS50929">
    <property type="entry name" value="ABC_TM1F"/>
    <property type="match status" value="1"/>
</dbReference>
<dbReference type="Gene3D" id="3.40.50.300">
    <property type="entry name" value="P-loop containing nucleotide triphosphate hydrolases"/>
    <property type="match status" value="1"/>
</dbReference>
<keyword evidence="3" id="KW-0813">Transport</keyword>
<comment type="similarity">
    <text evidence="2">Belongs to the ABC transporter superfamily. ABCC family. Conjugate transporter (TC 3.A.1.208) subfamily.</text>
</comment>
<feature type="domain" description="ABC transmembrane type-1" evidence="11">
    <location>
        <begin position="37"/>
        <end position="290"/>
    </location>
</feature>
<dbReference type="PANTHER" id="PTHR24223">
    <property type="entry name" value="ATP-BINDING CASSETTE SUB-FAMILY C"/>
    <property type="match status" value="1"/>
</dbReference>
<comment type="subcellular location">
    <subcellularLocation>
        <location evidence="1">Membrane</location>
        <topology evidence="1">Multi-pass membrane protein</topology>
    </subcellularLocation>
</comment>
<dbReference type="InterPro" id="IPR027417">
    <property type="entry name" value="P-loop_NTPase"/>
</dbReference>
<dbReference type="SUPFAM" id="SSF90123">
    <property type="entry name" value="ABC transporter transmembrane region"/>
    <property type="match status" value="1"/>
</dbReference>
<evidence type="ECO:0000256" key="5">
    <source>
        <dbReference type="ARBA" id="ARBA00022741"/>
    </source>
</evidence>
<evidence type="ECO:0000256" key="2">
    <source>
        <dbReference type="ARBA" id="ARBA00009726"/>
    </source>
</evidence>
<dbReference type="Proteomes" id="UP001209878">
    <property type="component" value="Unassembled WGS sequence"/>
</dbReference>
<comment type="caution">
    <text evidence="12">The sequence shown here is derived from an EMBL/GenBank/DDBJ whole genome shotgun (WGS) entry which is preliminary data.</text>
</comment>
<dbReference type="GO" id="GO:0016887">
    <property type="term" value="F:ATP hydrolysis activity"/>
    <property type="evidence" value="ECO:0007669"/>
    <property type="project" value="InterPro"/>
</dbReference>
<accession>A0AAD9NWP3</accession>
<feature type="region of interest" description="Disordered" evidence="9">
    <location>
        <begin position="753"/>
        <end position="787"/>
    </location>
</feature>
<protein>
    <recommendedName>
        <fullName evidence="11">ABC transmembrane type-1 domain-containing protein</fullName>
    </recommendedName>
</protein>
<evidence type="ECO:0000256" key="1">
    <source>
        <dbReference type="ARBA" id="ARBA00004141"/>
    </source>
</evidence>
<evidence type="ECO:0000313" key="12">
    <source>
        <dbReference type="EMBL" id="KAK2183849.1"/>
    </source>
</evidence>
<dbReference type="GO" id="GO:0005524">
    <property type="term" value="F:ATP binding"/>
    <property type="evidence" value="ECO:0007669"/>
    <property type="project" value="UniProtKB-KW"/>
</dbReference>
<dbReference type="PANTHER" id="PTHR24223:SF456">
    <property type="entry name" value="MULTIDRUG RESISTANCE-ASSOCIATED PROTEIN LETHAL(2)03659"/>
    <property type="match status" value="1"/>
</dbReference>